<name>A0A7J0BLW5_9BACT</name>
<keyword evidence="2" id="KW-1185">Reference proteome</keyword>
<organism evidence="1 2">
    <name type="scientific">Desulfovibrio subterraneus</name>
    <dbReference type="NCBI Taxonomy" id="2718620"/>
    <lineage>
        <taxon>Bacteria</taxon>
        <taxon>Pseudomonadati</taxon>
        <taxon>Thermodesulfobacteriota</taxon>
        <taxon>Desulfovibrionia</taxon>
        <taxon>Desulfovibrionales</taxon>
        <taxon>Desulfovibrionaceae</taxon>
        <taxon>Desulfovibrio</taxon>
    </lineage>
</organism>
<evidence type="ECO:0000313" key="1">
    <source>
        <dbReference type="EMBL" id="GFM34231.1"/>
    </source>
</evidence>
<protein>
    <submittedName>
        <fullName evidence="1">Uncharacterized protein</fullName>
    </submittedName>
</protein>
<proteinExistence type="predicted"/>
<dbReference type="RefSeq" id="WP_174405843.1">
    <property type="nucleotide sequence ID" value="NZ_BLVO01000013.1"/>
</dbReference>
<comment type="caution">
    <text evidence="1">The sequence shown here is derived from an EMBL/GenBank/DDBJ whole genome shotgun (WGS) entry which is preliminary data.</text>
</comment>
<dbReference type="Proteomes" id="UP000503840">
    <property type="component" value="Unassembled WGS sequence"/>
</dbReference>
<gene>
    <name evidence="1" type="ORF">DSM101010T_25960</name>
</gene>
<dbReference type="EMBL" id="BLVO01000013">
    <property type="protein sequence ID" value="GFM34231.1"/>
    <property type="molecule type" value="Genomic_DNA"/>
</dbReference>
<accession>A0A7J0BLW5</accession>
<dbReference type="AlphaFoldDB" id="A0A7J0BLW5"/>
<reference evidence="1 2" key="1">
    <citation type="submission" date="2020-05" db="EMBL/GenBank/DDBJ databases">
        <title>Draft genome sequence of Desulfovibrio sp. strain HN2T.</title>
        <authorList>
            <person name="Ueno A."/>
            <person name="Tamazawa S."/>
            <person name="Tamamura S."/>
            <person name="Murakami T."/>
            <person name="Kiyama T."/>
            <person name="Inomata H."/>
            <person name="Amano Y."/>
            <person name="Miyakawa K."/>
            <person name="Tamaki H."/>
            <person name="Naganuma T."/>
            <person name="Kaneko K."/>
        </authorList>
    </citation>
    <scope>NUCLEOTIDE SEQUENCE [LARGE SCALE GENOMIC DNA]</scope>
    <source>
        <strain evidence="1 2">HN2</strain>
    </source>
</reference>
<sequence>MARPKRPQAVQIMEMAVVARVDTATPYMQQIVEYIRALEEHADRQDKAIGYLHSVLESGGAPTRDEQATVRFAAQVIIGGENMGTVQ</sequence>
<evidence type="ECO:0000313" key="2">
    <source>
        <dbReference type="Proteomes" id="UP000503840"/>
    </source>
</evidence>